<dbReference type="GeneTree" id="ENSGT00940000167563"/>
<reference evidence="2" key="1">
    <citation type="submission" date="2025-08" db="UniProtKB">
        <authorList>
            <consortium name="Ensembl"/>
        </authorList>
    </citation>
    <scope>IDENTIFICATION</scope>
</reference>
<feature type="transmembrane region" description="Helical" evidence="1">
    <location>
        <begin position="50"/>
        <end position="69"/>
    </location>
</feature>
<accession>A0A8C3YCU2</accession>
<protein>
    <submittedName>
        <fullName evidence="2">Uncharacterized protein</fullName>
    </submittedName>
</protein>
<dbReference type="Ensembl" id="ENSCWAT00000005661.1">
    <property type="protein sequence ID" value="ENSCWAP00000005233.1"/>
    <property type="gene ID" value="ENSCWAG00000004029.1"/>
</dbReference>
<keyword evidence="1" id="KW-0472">Membrane</keyword>
<dbReference type="Proteomes" id="UP000694540">
    <property type="component" value="Unplaced"/>
</dbReference>
<reference evidence="2" key="2">
    <citation type="submission" date="2025-09" db="UniProtKB">
        <authorList>
            <consortium name="Ensembl"/>
        </authorList>
    </citation>
    <scope>IDENTIFICATION</scope>
</reference>
<evidence type="ECO:0000256" key="1">
    <source>
        <dbReference type="SAM" id="Phobius"/>
    </source>
</evidence>
<organism evidence="2 3">
    <name type="scientific">Catagonus wagneri</name>
    <name type="common">Chacoan peccary</name>
    <dbReference type="NCBI Taxonomy" id="51154"/>
    <lineage>
        <taxon>Eukaryota</taxon>
        <taxon>Metazoa</taxon>
        <taxon>Chordata</taxon>
        <taxon>Craniata</taxon>
        <taxon>Vertebrata</taxon>
        <taxon>Euteleostomi</taxon>
        <taxon>Mammalia</taxon>
        <taxon>Eutheria</taxon>
        <taxon>Laurasiatheria</taxon>
        <taxon>Artiodactyla</taxon>
        <taxon>Suina</taxon>
        <taxon>Tayassuidae</taxon>
        <taxon>Catagonus</taxon>
    </lineage>
</organism>
<evidence type="ECO:0000313" key="3">
    <source>
        <dbReference type="Proteomes" id="UP000694540"/>
    </source>
</evidence>
<keyword evidence="3" id="KW-1185">Reference proteome</keyword>
<keyword evidence="1" id="KW-0812">Transmembrane</keyword>
<dbReference type="AlphaFoldDB" id="A0A8C3YCU2"/>
<evidence type="ECO:0000313" key="2">
    <source>
        <dbReference type="Ensembl" id="ENSCWAP00000005233.1"/>
    </source>
</evidence>
<keyword evidence="1" id="KW-1133">Transmembrane helix</keyword>
<proteinExistence type="predicted"/>
<sequence>MKIFVKMFLWLLRKKQLRLHSLIIITITGISILGPVIFQSTRNQKHQTLLSSPLLQGFITVVTIIGTRVTKDRVTQRTEICQQEVKVYNFLFHKNSSDERDA</sequence>
<name>A0A8C3YCU2_9CETA</name>
<feature type="transmembrane region" description="Helical" evidence="1">
    <location>
        <begin position="21"/>
        <end position="38"/>
    </location>
</feature>